<dbReference type="EMBL" id="BLJN01000009">
    <property type="protein sequence ID" value="GFE84563.1"/>
    <property type="molecule type" value="Genomic_DNA"/>
</dbReference>
<dbReference type="InterPro" id="IPR025110">
    <property type="entry name" value="AMP-bd_C"/>
</dbReference>
<evidence type="ECO:0000256" key="4">
    <source>
        <dbReference type="ARBA" id="ARBA00023098"/>
    </source>
</evidence>
<dbReference type="NCBIfam" id="NF004837">
    <property type="entry name" value="PRK06187.1"/>
    <property type="match status" value="1"/>
</dbReference>
<keyword evidence="3" id="KW-0276">Fatty acid metabolism</keyword>
<proteinExistence type="inferred from homology"/>
<comment type="similarity">
    <text evidence="1">Belongs to the ATP-dependent AMP-binding enzyme family.</text>
</comment>
<dbReference type="PANTHER" id="PTHR43859">
    <property type="entry name" value="ACYL-ACTIVATING ENZYME"/>
    <property type="match status" value="1"/>
</dbReference>
<evidence type="ECO:0000259" key="5">
    <source>
        <dbReference type="Pfam" id="PF00501"/>
    </source>
</evidence>
<dbReference type="Gene3D" id="3.40.50.12780">
    <property type="entry name" value="N-terminal domain of ligase-like"/>
    <property type="match status" value="1"/>
</dbReference>
<evidence type="ECO:0000256" key="2">
    <source>
        <dbReference type="ARBA" id="ARBA00022598"/>
    </source>
</evidence>
<evidence type="ECO:0000313" key="8">
    <source>
        <dbReference type="Proteomes" id="UP000445000"/>
    </source>
</evidence>
<dbReference type="Pfam" id="PF00501">
    <property type="entry name" value="AMP-binding"/>
    <property type="match status" value="1"/>
</dbReference>
<evidence type="ECO:0000313" key="7">
    <source>
        <dbReference type="EMBL" id="GFE84563.1"/>
    </source>
</evidence>
<name>A0A829YP28_9GAMM</name>
<dbReference type="Proteomes" id="UP000445000">
    <property type="component" value="Unassembled WGS sequence"/>
</dbReference>
<dbReference type="SUPFAM" id="SSF56801">
    <property type="entry name" value="Acetyl-CoA synthetase-like"/>
    <property type="match status" value="1"/>
</dbReference>
<dbReference type="FunFam" id="3.30.300.30:FF:000008">
    <property type="entry name" value="2,3-dihydroxybenzoate-AMP ligase"/>
    <property type="match status" value="1"/>
</dbReference>
<feature type="domain" description="AMP-binding enzyme C-terminal" evidence="6">
    <location>
        <begin position="450"/>
        <end position="525"/>
    </location>
</feature>
<dbReference type="NCBIfam" id="NF005426">
    <property type="entry name" value="PRK07008.1"/>
    <property type="match status" value="1"/>
</dbReference>
<evidence type="ECO:0000256" key="1">
    <source>
        <dbReference type="ARBA" id="ARBA00006432"/>
    </source>
</evidence>
<feature type="domain" description="AMP-dependent synthetase/ligase" evidence="5">
    <location>
        <begin position="22"/>
        <end position="401"/>
    </location>
</feature>
<dbReference type="Pfam" id="PF13193">
    <property type="entry name" value="AMP-binding_C"/>
    <property type="match status" value="1"/>
</dbReference>
<organism evidence="7 8">
    <name type="scientific">Steroidobacter agaridevorans</name>
    <dbReference type="NCBI Taxonomy" id="2695856"/>
    <lineage>
        <taxon>Bacteria</taxon>
        <taxon>Pseudomonadati</taxon>
        <taxon>Pseudomonadota</taxon>
        <taxon>Gammaproteobacteria</taxon>
        <taxon>Steroidobacterales</taxon>
        <taxon>Steroidobacteraceae</taxon>
        <taxon>Steroidobacter</taxon>
    </lineage>
</organism>
<dbReference type="CDD" id="cd12119">
    <property type="entry name" value="ttLC_FACS_AlkK_like"/>
    <property type="match status" value="1"/>
</dbReference>
<dbReference type="InterPro" id="IPR045851">
    <property type="entry name" value="AMP-bd_C_sf"/>
</dbReference>
<sequence>MFGQMMDRPLLISGIARHAELQHPRREIVSITADNPRHRYTYRDAFARSRKLANALSRLGLQQGDRVATLAWNDYRHFEIYYAVSGSGFVCHTINPRLFEDQIVFIINHAEDRWLFLDPVFVPLVEKLQSRLPKLEGCVVMTDDAHMPQTQLPRARSYESFIAAESDSFDWPEFDERTASSLCYTSGTTGDPKGVLYSHRSTVLHCYASAMPDAMSLSAHEVVMPVVPMFHVNAWGLPYSCAMVGAKLVFPGAKMGDAETLQSLIEAEQVTFSAGVPTVWQGLIAYLEKTGKRIDSLTHVLSGGSAVPLALINQLRERHDVEVVQAWGMTETSPIGTIRSLSPEASALPEERREALRARQGRTVFGVELKVAGEDGNEVPRDGKTFGALKVRGWWVAGGYYKRSGDDVFENDGWFNTGDVATICPLGYLQITDRTKDVIKSGGEWISSIELENLAVAHPAVAQAAAIAIPHPKWQERPLLVAVLKPGASVTAEELLQFFAGKVAKWWIPDDVVFVEKLPLTATGKLSKLQLRQQFVGYQFPSN</sequence>
<dbReference type="InterPro" id="IPR020845">
    <property type="entry name" value="AMP-binding_CS"/>
</dbReference>
<reference evidence="8" key="1">
    <citation type="submission" date="2020-01" db="EMBL/GenBank/DDBJ databases">
        <title>'Steroidobacter agaridevorans' sp. nov., agar-degrading bacteria isolated from rhizosphere soils.</title>
        <authorList>
            <person name="Ikenaga M."/>
            <person name="Kataoka M."/>
            <person name="Murouchi A."/>
            <person name="Katsuragi S."/>
            <person name="Sakai M."/>
        </authorList>
    </citation>
    <scope>NUCLEOTIDE SEQUENCE [LARGE SCALE GENOMIC DNA]</scope>
    <source>
        <strain evidence="8">YU21-B</strain>
    </source>
</reference>
<comment type="caution">
    <text evidence="7">The sequence shown here is derived from an EMBL/GenBank/DDBJ whole genome shotgun (WGS) entry which is preliminary data.</text>
</comment>
<keyword evidence="2 7" id="KW-0436">Ligase</keyword>
<dbReference type="AlphaFoldDB" id="A0A829YP28"/>
<evidence type="ECO:0000256" key="3">
    <source>
        <dbReference type="ARBA" id="ARBA00022832"/>
    </source>
</evidence>
<dbReference type="GO" id="GO:0006631">
    <property type="term" value="P:fatty acid metabolic process"/>
    <property type="evidence" value="ECO:0007669"/>
    <property type="project" value="UniProtKB-KW"/>
</dbReference>
<keyword evidence="4" id="KW-0443">Lipid metabolism</keyword>
<dbReference type="InterPro" id="IPR042099">
    <property type="entry name" value="ANL_N_sf"/>
</dbReference>
<dbReference type="PROSITE" id="PS00455">
    <property type="entry name" value="AMP_BINDING"/>
    <property type="match status" value="1"/>
</dbReference>
<dbReference type="RefSeq" id="WP_161816155.1">
    <property type="nucleotide sequence ID" value="NZ_BLJN01000009.1"/>
</dbReference>
<accession>A0A829YP28</accession>
<dbReference type="Gene3D" id="3.30.300.30">
    <property type="match status" value="1"/>
</dbReference>
<dbReference type="PANTHER" id="PTHR43859:SF4">
    <property type="entry name" value="BUTANOATE--COA LIGASE AAE1-RELATED"/>
    <property type="match status" value="1"/>
</dbReference>
<dbReference type="GO" id="GO:0016874">
    <property type="term" value="F:ligase activity"/>
    <property type="evidence" value="ECO:0007669"/>
    <property type="project" value="UniProtKB-KW"/>
</dbReference>
<evidence type="ECO:0000259" key="6">
    <source>
        <dbReference type="Pfam" id="PF13193"/>
    </source>
</evidence>
<gene>
    <name evidence="7" type="ORF">GCM10011487_65630</name>
</gene>
<keyword evidence="8" id="KW-1185">Reference proteome</keyword>
<dbReference type="InterPro" id="IPR000873">
    <property type="entry name" value="AMP-dep_synth/lig_dom"/>
</dbReference>
<protein>
    <submittedName>
        <fullName evidence="7">Long-chain-fatty-acid--CoA ligase</fullName>
    </submittedName>
</protein>